<reference evidence="7 8" key="1">
    <citation type="submission" date="2020-04" db="EMBL/GenBank/DDBJ databases">
        <title>Novel species.</title>
        <authorList>
            <person name="Teo W.F.A."/>
            <person name="Lipun K."/>
            <person name="Srisuk N."/>
            <person name="Duangmal K."/>
        </authorList>
    </citation>
    <scope>NUCLEOTIDE SEQUENCE [LARGE SCALE GENOMIC DNA]</scope>
    <source>
        <strain evidence="7 8">K13G38</strain>
    </source>
</reference>
<evidence type="ECO:0000313" key="8">
    <source>
        <dbReference type="Proteomes" id="UP000715441"/>
    </source>
</evidence>
<dbReference type="SFLD" id="SFLDS00029">
    <property type="entry name" value="Radical_SAM"/>
    <property type="match status" value="1"/>
</dbReference>
<dbReference type="InterPro" id="IPR050377">
    <property type="entry name" value="Radical_SAM_PqqE_MftC-like"/>
</dbReference>
<dbReference type="InterPro" id="IPR058240">
    <property type="entry name" value="rSAM_sf"/>
</dbReference>
<feature type="domain" description="4Fe4S-binding SPASM" evidence="6">
    <location>
        <begin position="196"/>
        <end position="264"/>
    </location>
</feature>
<keyword evidence="2" id="KW-0479">Metal-binding</keyword>
<gene>
    <name evidence="7" type="ORF">HFP15_41795</name>
</gene>
<evidence type="ECO:0000256" key="1">
    <source>
        <dbReference type="ARBA" id="ARBA00022691"/>
    </source>
</evidence>
<dbReference type="InterPro" id="IPR007197">
    <property type="entry name" value="rSAM"/>
</dbReference>
<feature type="domain" description="Radical SAM core" evidence="5">
    <location>
        <begin position="10"/>
        <end position="159"/>
    </location>
</feature>
<dbReference type="SFLD" id="SFLDG01067">
    <property type="entry name" value="SPASM/twitch_domain_containing"/>
    <property type="match status" value="1"/>
</dbReference>
<evidence type="ECO:0000256" key="3">
    <source>
        <dbReference type="ARBA" id="ARBA00023004"/>
    </source>
</evidence>
<dbReference type="PANTHER" id="PTHR11228:SF7">
    <property type="entry name" value="PQQA PEPTIDE CYCLASE"/>
    <property type="match status" value="1"/>
</dbReference>
<keyword evidence="4" id="KW-0411">Iron-sulfur</keyword>
<dbReference type="SFLD" id="SFLDG01216">
    <property type="entry name" value="thioether_bond_formation_requi"/>
    <property type="match status" value="1"/>
</dbReference>
<evidence type="ECO:0000313" key="7">
    <source>
        <dbReference type="EMBL" id="NKQ59386.1"/>
    </source>
</evidence>
<name>A0ABX1JL42_9PSEU</name>
<dbReference type="SFLD" id="SFLDF00365">
    <property type="entry name" value="thuricin_CD_(TrnCD-like)"/>
    <property type="match status" value="1"/>
</dbReference>
<evidence type="ECO:0000259" key="6">
    <source>
        <dbReference type="Pfam" id="PF13186"/>
    </source>
</evidence>
<keyword evidence="3" id="KW-0408">Iron</keyword>
<dbReference type="Gene3D" id="3.20.20.70">
    <property type="entry name" value="Aldolase class I"/>
    <property type="match status" value="1"/>
</dbReference>
<evidence type="ECO:0000256" key="2">
    <source>
        <dbReference type="ARBA" id="ARBA00022723"/>
    </source>
</evidence>
<dbReference type="Pfam" id="PF13186">
    <property type="entry name" value="SPASM"/>
    <property type="match status" value="1"/>
</dbReference>
<dbReference type="EMBL" id="JAAXLS010000096">
    <property type="protein sequence ID" value="NKQ59386.1"/>
    <property type="molecule type" value="Genomic_DNA"/>
</dbReference>
<dbReference type="InterPro" id="IPR013785">
    <property type="entry name" value="Aldolase_TIM"/>
</dbReference>
<keyword evidence="8" id="KW-1185">Reference proteome</keyword>
<proteinExistence type="predicted"/>
<protein>
    <submittedName>
        <fullName evidence="7">Radical SAM protein</fullName>
    </submittedName>
</protein>
<dbReference type="SUPFAM" id="SSF102114">
    <property type="entry name" value="Radical SAM enzymes"/>
    <property type="match status" value="1"/>
</dbReference>
<dbReference type="Proteomes" id="UP000715441">
    <property type="component" value="Unassembled WGS sequence"/>
</dbReference>
<dbReference type="CDD" id="cd01335">
    <property type="entry name" value="Radical_SAM"/>
    <property type="match status" value="1"/>
</dbReference>
<keyword evidence="1" id="KW-0949">S-adenosyl-L-methionine</keyword>
<dbReference type="SFLD" id="SFLDG01386">
    <property type="entry name" value="main_SPASM_domain-containing"/>
    <property type="match status" value="1"/>
</dbReference>
<dbReference type="Pfam" id="PF04055">
    <property type="entry name" value="Radical_SAM"/>
    <property type="match status" value="1"/>
</dbReference>
<dbReference type="PANTHER" id="PTHR11228">
    <property type="entry name" value="RADICAL SAM DOMAIN PROTEIN"/>
    <property type="match status" value="1"/>
</dbReference>
<evidence type="ECO:0000259" key="5">
    <source>
        <dbReference type="Pfam" id="PF04055"/>
    </source>
</evidence>
<organism evidence="7 8">
    <name type="scientific">Amycolatopsis acididurans</name>
    <dbReference type="NCBI Taxonomy" id="2724524"/>
    <lineage>
        <taxon>Bacteria</taxon>
        <taxon>Bacillati</taxon>
        <taxon>Actinomycetota</taxon>
        <taxon>Actinomycetes</taxon>
        <taxon>Pseudonocardiales</taxon>
        <taxon>Pseudonocardiaceae</taxon>
        <taxon>Amycolatopsis</taxon>
    </lineage>
</organism>
<dbReference type="InterPro" id="IPR023885">
    <property type="entry name" value="4Fe4S-binding_SPASM_dom"/>
</dbReference>
<sequence>MSRVSFLWAEITGRCSHQCVHCYAGSSPAGSDGSMTEGDWRRVIDDAAALGAEMVQFIGGEPTMHPGLPTFIDHALGRGLAVEVFSHLAHVTPALWEVFSRPGVSLATSYYSDDPVQHEAITRRRGSHADTRANIAEAVRRGIPLRAGVIDLGGGQHADQARTELVDLGVPSVGYDRLRQVGRGVRDQQASLEQLCGRCGDGVAAISPDGAVWPCVFSRWLPIGNVLEAELAEILSGPEAARVQAELAGAFAARTAVAKCEPKCAPTPGNPCYPDCGPSCQPNCSPRCSSTCNPTTCSPNSCWPKYKGR</sequence>
<comment type="caution">
    <text evidence="7">The sequence shown here is derived from an EMBL/GenBank/DDBJ whole genome shotgun (WGS) entry which is preliminary data.</text>
</comment>
<accession>A0ABX1JL42</accession>
<evidence type="ECO:0000256" key="4">
    <source>
        <dbReference type="ARBA" id="ARBA00023014"/>
    </source>
</evidence>